<protein>
    <submittedName>
        <fullName evidence="1">Uncharacterized protein</fullName>
    </submittedName>
</protein>
<evidence type="ECO:0000313" key="2">
    <source>
        <dbReference type="Proteomes" id="UP001195483"/>
    </source>
</evidence>
<dbReference type="AlphaFoldDB" id="A0AAE0T837"/>
<name>A0AAE0T837_9BIVA</name>
<organism evidence="1 2">
    <name type="scientific">Potamilus streckersoni</name>
    <dbReference type="NCBI Taxonomy" id="2493646"/>
    <lineage>
        <taxon>Eukaryota</taxon>
        <taxon>Metazoa</taxon>
        <taxon>Spiralia</taxon>
        <taxon>Lophotrochozoa</taxon>
        <taxon>Mollusca</taxon>
        <taxon>Bivalvia</taxon>
        <taxon>Autobranchia</taxon>
        <taxon>Heteroconchia</taxon>
        <taxon>Palaeoheterodonta</taxon>
        <taxon>Unionida</taxon>
        <taxon>Unionoidea</taxon>
        <taxon>Unionidae</taxon>
        <taxon>Ambleminae</taxon>
        <taxon>Lampsilini</taxon>
        <taxon>Potamilus</taxon>
    </lineage>
</organism>
<reference evidence="1" key="3">
    <citation type="submission" date="2023-05" db="EMBL/GenBank/DDBJ databases">
        <authorList>
            <person name="Smith C.H."/>
        </authorList>
    </citation>
    <scope>NUCLEOTIDE SEQUENCE</scope>
    <source>
        <strain evidence="1">CHS0354</strain>
        <tissue evidence="1">Mantle</tissue>
    </source>
</reference>
<dbReference type="Proteomes" id="UP001195483">
    <property type="component" value="Unassembled WGS sequence"/>
</dbReference>
<dbReference type="EMBL" id="JAEAOA010000314">
    <property type="protein sequence ID" value="KAK3605511.1"/>
    <property type="molecule type" value="Genomic_DNA"/>
</dbReference>
<reference evidence="1" key="2">
    <citation type="journal article" date="2021" name="Genome Biol. Evol.">
        <title>Developing a high-quality reference genome for a parasitic bivalve with doubly uniparental inheritance (Bivalvia: Unionida).</title>
        <authorList>
            <person name="Smith C.H."/>
        </authorList>
    </citation>
    <scope>NUCLEOTIDE SEQUENCE</scope>
    <source>
        <strain evidence="1">CHS0354</strain>
        <tissue evidence="1">Mantle</tissue>
    </source>
</reference>
<evidence type="ECO:0000313" key="1">
    <source>
        <dbReference type="EMBL" id="KAK3605511.1"/>
    </source>
</evidence>
<sequence length="137" mass="15417">MKLNTIISFVPEKDGPPNGETGTKLTRYCVAAWTGQRRKANRPINPSWSISPGDDIAPLHRFVSPSPGEILHDEANRILYNTEVVFPYTSQDGLAQTYPSPRDPKAAKSLRLIKSIEQRFVFLFVPFYSLSADPRIK</sequence>
<gene>
    <name evidence="1" type="ORF">CHS0354_004065</name>
</gene>
<proteinExistence type="predicted"/>
<reference evidence="1" key="1">
    <citation type="journal article" date="2021" name="Genome Biol. Evol.">
        <title>A High-Quality Reference Genome for a Parasitic Bivalve with Doubly Uniparental Inheritance (Bivalvia: Unionida).</title>
        <authorList>
            <person name="Smith C.H."/>
        </authorList>
    </citation>
    <scope>NUCLEOTIDE SEQUENCE</scope>
    <source>
        <strain evidence="1">CHS0354</strain>
    </source>
</reference>
<accession>A0AAE0T837</accession>
<keyword evidence="2" id="KW-1185">Reference proteome</keyword>
<comment type="caution">
    <text evidence="1">The sequence shown here is derived from an EMBL/GenBank/DDBJ whole genome shotgun (WGS) entry which is preliminary data.</text>
</comment>